<reference evidence="1" key="1">
    <citation type="submission" date="2021-01" db="EMBL/GenBank/DDBJ databases">
        <authorList>
            <consortium name="Genoscope - CEA"/>
            <person name="William W."/>
        </authorList>
    </citation>
    <scope>NUCLEOTIDE SEQUENCE</scope>
</reference>
<gene>
    <name evidence="1" type="ORF">DARMORV10_A08P34650.1</name>
</gene>
<sequence length="147" mass="16330">MAGDYGLPFSSVVFMLYVWSDLNTASSSSLCFAVAWERMFFLGKLSGLPPLAVDVLPALLSIRGCQLVVGSLRFCWGGSLVLRGLKFSVLMILPVVADLLSPICGLLDSGDEFLLSSCCMSLDLVFLIDMVNMQNKRFKTWWRYMTH</sequence>
<organism evidence="1">
    <name type="scientific">Brassica napus</name>
    <name type="common">Rape</name>
    <dbReference type="NCBI Taxonomy" id="3708"/>
    <lineage>
        <taxon>Eukaryota</taxon>
        <taxon>Viridiplantae</taxon>
        <taxon>Streptophyta</taxon>
        <taxon>Embryophyta</taxon>
        <taxon>Tracheophyta</taxon>
        <taxon>Spermatophyta</taxon>
        <taxon>Magnoliopsida</taxon>
        <taxon>eudicotyledons</taxon>
        <taxon>Gunneridae</taxon>
        <taxon>Pentapetalae</taxon>
        <taxon>rosids</taxon>
        <taxon>malvids</taxon>
        <taxon>Brassicales</taxon>
        <taxon>Brassicaceae</taxon>
        <taxon>Brassiceae</taxon>
        <taxon>Brassica</taxon>
    </lineage>
</organism>
<dbReference type="AlphaFoldDB" id="A0A817AGN5"/>
<dbReference type="Proteomes" id="UP001295469">
    <property type="component" value="Chromosome A08"/>
</dbReference>
<proteinExistence type="predicted"/>
<protein>
    <submittedName>
        <fullName evidence="1">(rape) hypothetical protein</fullName>
    </submittedName>
</protein>
<accession>A0A817AGN5</accession>
<name>A0A817AGN5_BRANA</name>
<dbReference type="EMBL" id="HG994362">
    <property type="protein sequence ID" value="CAF2260372.1"/>
    <property type="molecule type" value="Genomic_DNA"/>
</dbReference>
<evidence type="ECO:0000313" key="1">
    <source>
        <dbReference type="EMBL" id="CAF2260372.1"/>
    </source>
</evidence>